<keyword evidence="9" id="KW-0645">Protease</keyword>
<dbReference type="InterPro" id="IPR002810">
    <property type="entry name" value="NfeD-like_C"/>
</dbReference>
<name>A0A1N5TJ74_9ARCH</name>
<keyword evidence="9" id="KW-0378">Hydrolase</keyword>
<dbReference type="Pfam" id="PF01957">
    <property type="entry name" value="NfeD"/>
    <property type="match status" value="1"/>
</dbReference>
<evidence type="ECO:0000313" key="12">
    <source>
        <dbReference type="Proteomes" id="UP000195607"/>
    </source>
</evidence>
<organism evidence="9 12">
    <name type="scientific">Cuniculiplasma divulgatum</name>
    <dbReference type="NCBI Taxonomy" id="1673428"/>
    <lineage>
        <taxon>Archaea</taxon>
        <taxon>Methanobacteriati</taxon>
        <taxon>Thermoplasmatota</taxon>
        <taxon>Thermoplasmata</taxon>
        <taxon>Thermoplasmatales</taxon>
        <taxon>Cuniculiplasmataceae</taxon>
        <taxon>Cuniculiplasma</taxon>
    </lineage>
</organism>
<dbReference type="Pfam" id="PF25145">
    <property type="entry name" value="NfeD1b_N"/>
    <property type="match status" value="1"/>
</dbReference>
<dbReference type="InterPro" id="IPR056739">
    <property type="entry name" value="NfeD_membrane"/>
</dbReference>
<evidence type="ECO:0000256" key="2">
    <source>
        <dbReference type="ARBA" id="ARBA00022692"/>
    </source>
</evidence>
<sequence length="442" mass="47407">MDKSKIPLILAILVILILVVSMLPESSTNHNSSNNVTYMQSSTGKNLVIINFDYSVDPGAVDMFNSALSGLNSTNTAGVVIEMNTQGGLIDSMLTIIDDINHTESLGIPVFTYITTNGFGAYAGAYIAMASTQVWMARGSVIGPATPSEDASDFQSLMISLAQEHNHNATAASLMVTNGATYSYSSATSNGLINGNTTSFNNFLARINMAGYHQDTISESYFDQFVSFISNATVDGLLISFGSLAILLDLYHRTIFMTLLGLGLIILGFLGSQLIDASVVGLVFLVMGSILIFLEFKTGHGIALMAGVAVDIIGTLFLVSPQYDLTAQPYSSGYSPSPINDSFIITAVLVLLIAAFIAYYINRIVRSQVRKPVTGWESMIGSEGTADTDIDPEGWISLEGVRWKARTETNERIEKGEHVVVIGINNLTLVVKKVVDSGRTGI</sequence>
<feature type="transmembrane region" description="Helical" evidence="5">
    <location>
        <begin position="343"/>
        <end position="361"/>
    </location>
</feature>
<dbReference type="STRING" id="1673428.CPM_0582"/>
<dbReference type="InterPro" id="IPR012340">
    <property type="entry name" value="NA-bd_OB-fold"/>
</dbReference>
<dbReference type="SUPFAM" id="SSF52096">
    <property type="entry name" value="ClpP/crotonase"/>
    <property type="match status" value="1"/>
</dbReference>
<evidence type="ECO:0000259" key="8">
    <source>
        <dbReference type="Pfam" id="PF25145"/>
    </source>
</evidence>
<dbReference type="OrthoDB" id="28112at2157"/>
<keyword evidence="11" id="KW-1185">Reference proteome</keyword>
<accession>A0A1N5TJ74</accession>
<evidence type="ECO:0000313" key="10">
    <source>
        <dbReference type="EMBL" id="SJK84457.1"/>
    </source>
</evidence>
<feature type="domain" description="NfeD integral membrane" evidence="7">
    <location>
        <begin position="234"/>
        <end position="358"/>
    </location>
</feature>
<dbReference type="GO" id="GO:0008233">
    <property type="term" value="F:peptidase activity"/>
    <property type="evidence" value="ECO:0007669"/>
    <property type="project" value="UniProtKB-KW"/>
</dbReference>
<feature type="transmembrane region" description="Helical" evidence="5">
    <location>
        <begin position="301"/>
        <end position="323"/>
    </location>
</feature>
<feature type="transmembrane region" description="Helical" evidence="5">
    <location>
        <begin position="255"/>
        <end position="271"/>
    </location>
</feature>
<dbReference type="GO" id="GO:0006508">
    <property type="term" value="P:proteolysis"/>
    <property type="evidence" value="ECO:0007669"/>
    <property type="project" value="UniProtKB-KW"/>
</dbReference>
<keyword evidence="2 5" id="KW-0812">Transmembrane</keyword>
<dbReference type="Proteomes" id="UP000195607">
    <property type="component" value="Chromosome I"/>
</dbReference>
<dbReference type="Proteomes" id="UP000187822">
    <property type="component" value="Chromosome I"/>
</dbReference>
<dbReference type="PANTHER" id="PTHR33507">
    <property type="entry name" value="INNER MEMBRANE PROTEIN YBBJ"/>
    <property type="match status" value="1"/>
</dbReference>
<evidence type="ECO:0000256" key="4">
    <source>
        <dbReference type="ARBA" id="ARBA00023136"/>
    </source>
</evidence>
<evidence type="ECO:0000313" key="11">
    <source>
        <dbReference type="Proteomes" id="UP000187822"/>
    </source>
</evidence>
<evidence type="ECO:0000259" key="6">
    <source>
        <dbReference type="Pfam" id="PF01957"/>
    </source>
</evidence>
<evidence type="ECO:0000313" key="9">
    <source>
        <dbReference type="EMBL" id="SIM48324.1"/>
    </source>
</evidence>
<dbReference type="InterPro" id="IPR029045">
    <property type="entry name" value="ClpP/crotonase-like_dom_sf"/>
</dbReference>
<feature type="transmembrane region" description="Helical" evidence="5">
    <location>
        <begin position="277"/>
        <end position="294"/>
    </location>
</feature>
<gene>
    <name evidence="10" type="ORF">CPM_0582</name>
    <name evidence="9" type="ORF">CSP5_0589</name>
</gene>
<dbReference type="AlphaFoldDB" id="A0A1N5TJ74"/>
<dbReference type="RefSeq" id="WP_021789869.1">
    <property type="nucleotide sequence ID" value="NZ_LT671858.1"/>
</dbReference>
<comment type="subcellular location">
    <subcellularLocation>
        <location evidence="1">Membrane</location>
        <topology evidence="1">Multi-pass membrane protein</topology>
    </subcellularLocation>
</comment>
<proteinExistence type="predicted"/>
<dbReference type="EMBL" id="LT719092">
    <property type="protein sequence ID" value="SJK84457.1"/>
    <property type="molecule type" value="Genomic_DNA"/>
</dbReference>
<dbReference type="Gene3D" id="2.40.50.140">
    <property type="entry name" value="Nucleic acid-binding proteins"/>
    <property type="match status" value="1"/>
</dbReference>
<protein>
    <submittedName>
        <fullName evidence="9">Stomatin-specific serine protease NfeD</fullName>
    </submittedName>
</protein>
<dbReference type="GeneID" id="41587881"/>
<reference evidence="9 12" key="1">
    <citation type="submission" date="2016-04" db="EMBL/GenBank/DDBJ databases">
        <authorList>
            <person name="Evans L.H."/>
            <person name="Alamgir A."/>
            <person name="Owens N."/>
            <person name="Weber N.D."/>
            <person name="Virtaneva K."/>
            <person name="Barbian K."/>
            <person name="Babar A."/>
            <person name="Rosenke K."/>
        </authorList>
    </citation>
    <scope>NUCLEOTIDE SEQUENCE [LARGE SCALE GENOMIC DNA]</scope>
    <source>
        <strain evidence="9">S5</strain>
        <strain evidence="12">S5(T) (JCM 30642 \VKM B-2941)</strain>
    </source>
</reference>
<evidence type="ECO:0000256" key="3">
    <source>
        <dbReference type="ARBA" id="ARBA00022989"/>
    </source>
</evidence>
<reference evidence="10" key="3">
    <citation type="submission" date="2016-06" db="EMBL/GenBank/DDBJ databases">
        <authorList>
            <person name="Olsen C.W."/>
            <person name="Carey S."/>
            <person name="Hinshaw L."/>
            <person name="Karasin A.I."/>
        </authorList>
    </citation>
    <scope>NUCLEOTIDE SEQUENCE [LARGE SCALE GENOMIC DNA]</scope>
    <source>
        <strain evidence="10">PM4</strain>
    </source>
</reference>
<reference evidence="11" key="2">
    <citation type="submission" date="2016-06" db="EMBL/GenBank/DDBJ databases">
        <authorList>
            <person name="Toshchakov V.S."/>
        </authorList>
    </citation>
    <scope>NUCLEOTIDE SEQUENCE [LARGE SCALE GENOMIC DNA]</scope>
    <source>
        <strain>PM4 (JCM 30641</strain>
        <strain evidence="11">\VKM B-2940)</strain>
    </source>
</reference>
<keyword evidence="3 5" id="KW-1133">Transmembrane helix</keyword>
<dbReference type="GO" id="GO:0016020">
    <property type="term" value="C:membrane"/>
    <property type="evidence" value="ECO:0007669"/>
    <property type="project" value="UniProtKB-SubCell"/>
</dbReference>
<dbReference type="PANTHER" id="PTHR33507:SF4">
    <property type="entry name" value="NODULATION COMPETITIVENESS PROTEIN NFED"/>
    <property type="match status" value="1"/>
</dbReference>
<dbReference type="InterPro" id="IPR052165">
    <property type="entry name" value="Membrane_assoc_protease"/>
</dbReference>
<evidence type="ECO:0000259" key="7">
    <source>
        <dbReference type="Pfam" id="PF24961"/>
    </source>
</evidence>
<evidence type="ECO:0000256" key="5">
    <source>
        <dbReference type="SAM" id="Phobius"/>
    </source>
</evidence>
<dbReference type="KEGG" id="cdiv:CPM_0582"/>
<evidence type="ECO:0000256" key="1">
    <source>
        <dbReference type="ARBA" id="ARBA00004141"/>
    </source>
</evidence>
<dbReference type="SUPFAM" id="SSF141322">
    <property type="entry name" value="NfeD domain-like"/>
    <property type="match status" value="1"/>
</dbReference>
<feature type="domain" description="NfeD-like C-terminal" evidence="6">
    <location>
        <begin position="377"/>
        <end position="433"/>
    </location>
</feature>
<feature type="domain" description="NfeD1b N-terminal" evidence="8">
    <location>
        <begin position="49"/>
        <end position="150"/>
    </location>
</feature>
<dbReference type="EMBL" id="LT671858">
    <property type="protein sequence ID" value="SIM48324.1"/>
    <property type="molecule type" value="Genomic_DNA"/>
</dbReference>
<dbReference type="Gene3D" id="3.90.226.10">
    <property type="entry name" value="2-enoyl-CoA Hydratase, Chain A, domain 1"/>
    <property type="match status" value="1"/>
</dbReference>
<dbReference type="Pfam" id="PF24961">
    <property type="entry name" value="NfeD_membrane"/>
    <property type="match status" value="1"/>
</dbReference>
<dbReference type="InterPro" id="IPR056738">
    <property type="entry name" value="NfeD1b_N"/>
</dbReference>
<keyword evidence="4 5" id="KW-0472">Membrane</keyword>